<accession>A0A4D6NTE7</accession>
<evidence type="ECO:0000313" key="2">
    <source>
        <dbReference type="Proteomes" id="UP000501690"/>
    </source>
</evidence>
<keyword evidence="2" id="KW-1185">Reference proteome</keyword>
<dbReference type="Proteomes" id="UP000501690">
    <property type="component" value="Linkage Group LG11"/>
</dbReference>
<protein>
    <submittedName>
        <fullName evidence="1">Uncharacterized protein</fullName>
    </submittedName>
</protein>
<evidence type="ECO:0000313" key="1">
    <source>
        <dbReference type="EMBL" id="QCE15924.1"/>
    </source>
</evidence>
<name>A0A4D6NTE7_VIGUN</name>
<dbReference type="AlphaFoldDB" id="A0A4D6NTE7"/>
<sequence length="60" mass="6696">MDQGQPSEGHPTLPNPLTVSHHLVFREPVFPQPLYESRSPLLGHGESSPFELAKFVLAFK</sequence>
<dbReference type="EMBL" id="CP039355">
    <property type="protein sequence ID" value="QCE15924.1"/>
    <property type="molecule type" value="Genomic_DNA"/>
</dbReference>
<gene>
    <name evidence="1" type="ORF">DEO72_LG11g2937</name>
</gene>
<organism evidence="1 2">
    <name type="scientific">Vigna unguiculata</name>
    <name type="common">Cowpea</name>
    <dbReference type="NCBI Taxonomy" id="3917"/>
    <lineage>
        <taxon>Eukaryota</taxon>
        <taxon>Viridiplantae</taxon>
        <taxon>Streptophyta</taxon>
        <taxon>Embryophyta</taxon>
        <taxon>Tracheophyta</taxon>
        <taxon>Spermatophyta</taxon>
        <taxon>Magnoliopsida</taxon>
        <taxon>eudicotyledons</taxon>
        <taxon>Gunneridae</taxon>
        <taxon>Pentapetalae</taxon>
        <taxon>rosids</taxon>
        <taxon>fabids</taxon>
        <taxon>Fabales</taxon>
        <taxon>Fabaceae</taxon>
        <taxon>Papilionoideae</taxon>
        <taxon>50 kb inversion clade</taxon>
        <taxon>NPAAA clade</taxon>
        <taxon>indigoferoid/millettioid clade</taxon>
        <taxon>Phaseoleae</taxon>
        <taxon>Vigna</taxon>
    </lineage>
</organism>
<reference evidence="1 2" key="1">
    <citation type="submission" date="2019-04" db="EMBL/GenBank/DDBJ databases">
        <title>An improved genome assembly and genetic linkage map for asparagus bean, Vigna unguiculata ssp. sesquipedialis.</title>
        <authorList>
            <person name="Xia Q."/>
            <person name="Zhang R."/>
            <person name="Dong Y."/>
        </authorList>
    </citation>
    <scope>NUCLEOTIDE SEQUENCE [LARGE SCALE GENOMIC DNA]</scope>
    <source>
        <tissue evidence="1">Leaf</tissue>
    </source>
</reference>
<proteinExistence type="predicted"/>